<reference evidence="2 3" key="1">
    <citation type="submission" date="2017-07" db="EMBL/GenBank/DDBJ databases">
        <title>Streptococcus pluranimalium as cause of bovine abortion.</title>
        <authorList>
            <person name="Rodriguez Campos S."/>
            <person name="Gobeli Brawand S."/>
            <person name="Brodard I."/>
            <person name="Rychener L."/>
            <person name="Perreten V."/>
        </authorList>
    </citation>
    <scope>NUCLEOTIDE SEQUENCE [LARGE SCALE GENOMIC DNA]</scope>
    <source>
        <strain evidence="2 3">14A0014</strain>
    </source>
</reference>
<dbReference type="RefSeq" id="WP_115129823.1">
    <property type="nucleotide sequence ID" value="NZ_CP022601.1"/>
</dbReference>
<evidence type="ECO:0000313" key="3">
    <source>
        <dbReference type="Proteomes" id="UP000255411"/>
    </source>
</evidence>
<protein>
    <submittedName>
        <fullName evidence="2">Uncharacterized protein</fullName>
    </submittedName>
</protein>
<accession>A0A345VIG3</accession>
<dbReference type="AlphaFoldDB" id="A0A345VIG3"/>
<gene>
    <name evidence="1" type="ORF">Sp14A_05450</name>
    <name evidence="2" type="ORF">Sp14A_05850</name>
</gene>
<organism evidence="2 3">
    <name type="scientific">Streptococcus pluranimalium</name>
    <dbReference type="NCBI Taxonomy" id="82348"/>
    <lineage>
        <taxon>Bacteria</taxon>
        <taxon>Bacillati</taxon>
        <taxon>Bacillota</taxon>
        <taxon>Bacilli</taxon>
        <taxon>Lactobacillales</taxon>
        <taxon>Streptococcaceae</taxon>
        <taxon>Streptococcus</taxon>
    </lineage>
</organism>
<evidence type="ECO:0000313" key="1">
    <source>
        <dbReference type="EMBL" id="AXJ12475.1"/>
    </source>
</evidence>
<dbReference type="Proteomes" id="UP000255411">
    <property type="component" value="Chromosome"/>
</dbReference>
<dbReference type="EMBL" id="CP022601">
    <property type="protein sequence ID" value="AXJ12515.1"/>
    <property type="molecule type" value="Genomic_DNA"/>
</dbReference>
<dbReference type="EMBL" id="CP022601">
    <property type="protein sequence ID" value="AXJ12475.1"/>
    <property type="molecule type" value="Genomic_DNA"/>
</dbReference>
<evidence type="ECO:0000313" key="2">
    <source>
        <dbReference type="EMBL" id="AXJ12515.1"/>
    </source>
</evidence>
<proteinExistence type="predicted"/>
<name>A0A345VIG3_9STRE</name>
<sequence>MIEVEKKPKSTYSRIRCANDIYEQIADIANECDLTLKEVSDALLGYALAHSQVISSEKTVIESRLIIGEIEDDNNH</sequence>